<evidence type="ECO:0000313" key="1">
    <source>
        <dbReference type="EMBL" id="MEM5341466.1"/>
    </source>
</evidence>
<sequence length="173" mass="19129">MPQPFSDVLPEHRATGPAAVPFLFLDFDGVLHPVGEPALDDDFCLIENPGLFIWRPILEALLAPYPAVRIIISSDWRRLFDDATLIRLLGPLGNRFAGVEERVGSCRSEEILMEVRRRKLIHWFAIDDHASVVAAQATERRFIACAPALGLSDPAVQRAVSDRLSALPVQPVG</sequence>
<keyword evidence="2" id="KW-1185">Reference proteome</keyword>
<proteinExistence type="predicted"/>
<dbReference type="Proteomes" id="UP001481677">
    <property type="component" value="Unassembled WGS sequence"/>
</dbReference>
<accession>A0ABU9R346</accession>
<reference evidence="1 2" key="1">
    <citation type="submission" date="2024-01" db="EMBL/GenBank/DDBJ databases">
        <title>The diversity of rhizobia nodulating Mimosa spp. in eleven states of Brazil covering several biomes is determined by host plant, location, and edaphic factors.</title>
        <authorList>
            <person name="Rouws L."/>
            <person name="Barauna A."/>
            <person name="Beukes C."/>
            <person name="De Faria S.M."/>
            <person name="Gross E."/>
            <person name="Dos Reis Junior F.B."/>
            <person name="Simon M."/>
            <person name="Maluk M."/>
            <person name="Odee D.W."/>
            <person name="Kenicer G."/>
            <person name="Young J.P.W."/>
            <person name="Reis V.M."/>
            <person name="Zilli J."/>
            <person name="James E.K."/>
        </authorList>
    </citation>
    <scope>NUCLEOTIDE SEQUENCE [LARGE SCALE GENOMIC DNA]</scope>
    <source>
        <strain evidence="1 2">JPY530</strain>
    </source>
</reference>
<comment type="caution">
    <text evidence="1">The sequence shown here is derived from an EMBL/GenBank/DDBJ whole genome shotgun (WGS) entry which is preliminary data.</text>
</comment>
<dbReference type="Pfam" id="PF18143">
    <property type="entry name" value="HAD_SAK_2"/>
    <property type="match status" value="1"/>
</dbReference>
<organism evidence="1 2">
    <name type="scientific">Paraburkholderia azotifigens</name>
    <dbReference type="NCBI Taxonomy" id="2057004"/>
    <lineage>
        <taxon>Bacteria</taxon>
        <taxon>Pseudomonadati</taxon>
        <taxon>Pseudomonadota</taxon>
        <taxon>Betaproteobacteria</taxon>
        <taxon>Burkholderiales</taxon>
        <taxon>Burkholderiaceae</taxon>
        <taxon>Paraburkholderia</taxon>
    </lineage>
</organism>
<gene>
    <name evidence="1" type="ORF">V4C56_17815</name>
</gene>
<evidence type="ECO:0000313" key="2">
    <source>
        <dbReference type="Proteomes" id="UP001481677"/>
    </source>
</evidence>
<name>A0ABU9R346_9BURK</name>
<dbReference type="RefSeq" id="WP_342959034.1">
    <property type="nucleotide sequence ID" value="NZ_JAZHFZ010000010.1"/>
</dbReference>
<dbReference type="EMBL" id="JAZHGA010000011">
    <property type="protein sequence ID" value="MEM5341466.1"/>
    <property type="molecule type" value="Genomic_DNA"/>
</dbReference>
<protein>
    <submittedName>
        <fullName evidence="1">HAD domain-containing protein</fullName>
    </submittedName>
</protein>